<protein>
    <recommendedName>
        <fullName evidence="4">Neutral/alkaline non-lysosomal ceramidase, N-terminal</fullName>
    </recommendedName>
</protein>
<name>A0A1N6N717_9MICO</name>
<evidence type="ECO:0000256" key="1">
    <source>
        <dbReference type="SAM" id="MobiDB-lite"/>
    </source>
</evidence>
<evidence type="ECO:0008006" key="4">
    <source>
        <dbReference type="Google" id="ProtNLM"/>
    </source>
</evidence>
<sequence>MVALHTRAPVPAFVGLAGVAVRDVTPAPGIRARNWGPADWDVSEGAHRAMTLTAVALAEERPDPGAAEPLVLVTIDGTWWRRVDDEATLRATVLDATGLPVERLLVSLSHTHAGPVLCSGDADLPGGERGVAYLHDLARAAADAAVEAVASLRPATLEWTTGRCGLASNREALLDGCAGGHAGTTAGAAAASRPPRPLVGFNPDAGTPRSPGADAADDTVVVGRLTARPAPATDTRPDGVAPAGEDVTLATIVNYACHPTTLAWQNRLVSPDYVGAMRDLVERETGAPVAFLQGASGELAPREQYTGDTAVADRHGTSLGHAVLAALAELPPPGTELELTHVVESGAPLAVWEPAPSAALPGIGTGPGTGTDARPDARTLAAVAEPVTLDLRDLPTWDELEAEWADIDPRSREERLRRARNLRDGYVTGPTVQHPTWVWRVGEALLVAHPGEAYSRLQRTVRAHAETRPVVVANLTNGPGFVYLPTLEAYDVGAYQAWQSPLAPGSLERLERHACAVVDDVLADAAAWPPGVAAPAAPPPAAPPPAAPTSAAPPTRPVPEEDQ</sequence>
<feature type="compositionally biased region" description="Pro residues" evidence="1">
    <location>
        <begin position="536"/>
        <end position="547"/>
    </location>
</feature>
<dbReference type="EMBL" id="FTMI01000001">
    <property type="protein sequence ID" value="SIP87832.1"/>
    <property type="molecule type" value="Genomic_DNA"/>
</dbReference>
<accession>A0A1N6N717</accession>
<organism evidence="2 3">
    <name type="scientific">Cellulosimicrobium aquatile</name>
    <dbReference type="NCBI Taxonomy" id="1612203"/>
    <lineage>
        <taxon>Bacteria</taxon>
        <taxon>Bacillati</taxon>
        <taxon>Actinomycetota</taxon>
        <taxon>Actinomycetes</taxon>
        <taxon>Micrococcales</taxon>
        <taxon>Promicromonosporaceae</taxon>
        <taxon>Cellulosimicrobium</taxon>
    </lineage>
</organism>
<dbReference type="AlphaFoldDB" id="A0A1N6N717"/>
<feature type="region of interest" description="Disordered" evidence="1">
    <location>
        <begin position="530"/>
        <end position="563"/>
    </location>
</feature>
<dbReference type="RefSeq" id="WP_076403338.1">
    <property type="nucleotide sequence ID" value="NZ_FTMI01000001.1"/>
</dbReference>
<gene>
    <name evidence="2" type="ORF">SAMN05518682_0209</name>
</gene>
<evidence type="ECO:0000313" key="3">
    <source>
        <dbReference type="Proteomes" id="UP000186235"/>
    </source>
</evidence>
<reference evidence="3" key="1">
    <citation type="submission" date="2017-01" db="EMBL/GenBank/DDBJ databases">
        <authorList>
            <person name="Varghese N."/>
            <person name="Submissions S."/>
        </authorList>
    </citation>
    <scope>NUCLEOTIDE SEQUENCE [LARGE SCALE GENOMIC DNA]</scope>
    <source>
        <strain evidence="3">3bp</strain>
    </source>
</reference>
<proteinExistence type="predicted"/>
<evidence type="ECO:0000313" key="2">
    <source>
        <dbReference type="EMBL" id="SIP87832.1"/>
    </source>
</evidence>
<dbReference type="Proteomes" id="UP000186235">
    <property type="component" value="Unassembled WGS sequence"/>
</dbReference>
<keyword evidence="3" id="KW-1185">Reference proteome</keyword>